<dbReference type="PANTHER" id="PTHR42852:SF13">
    <property type="entry name" value="PROTEIN DIPZ"/>
    <property type="match status" value="1"/>
</dbReference>
<dbReference type="SUPFAM" id="SSF52833">
    <property type="entry name" value="Thioredoxin-like"/>
    <property type="match status" value="1"/>
</dbReference>
<organism evidence="2 3">
    <name type="scientific">Nocardioides endophyticus</name>
    <dbReference type="NCBI Taxonomy" id="1353775"/>
    <lineage>
        <taxon>Bacteria</taxon>
        <taxon>Bacillati</taxon>
        <taxon>Actinomycetota</taxon>
        <taxon>Actinomycetes</taxon>
        <taxon>Propionibacteriales</taxon>
        <taxon>Nocardioidaceae</taxon>
        <taxon>Nocardioides</taxon>
    </lineage>
</organism>
<dbReference type="PANTHER" id="PTHR42852">
    <property type="entry name" value="THIOL:DISULFIDE INTERCHANGE PROTEIN DSBE"/>
    <property type="match status" value="1"/>
</dbReference>
<name>A0ABP8YDG7_9ACTN</name>
<evidence type="ECO:0000313" key="2">
    <source>
        <dbReference type="EMBL" id="GAA4724772.1"/>
    </source>
</evidence>
<dbReference type="Proteomes" id="UP001499882">
    <property type="component" value="Unassembled WGS sequence"/>
</dbReference>
<dbReference type="InterPro" id="IPR036249">
    <property type="entry name" value="Thioredoxin-like_sf"/>
</dbReference>
<dbReference type="InterPro" id="IPR000866">
    <property type="entry name" value="AhpC/TSA"/>
</dbReference>
<reference evidence="3" key="1">
    <citation type="journal article" date="2019" name="Int. J. Syst. Evol. Microbiol.">
        <title>The Global Catalogue of Microorganisms (GCM) 10K type strain sequencing project: providing services to taxonomists for standard genome sequencing and annotation.</title>
        <authorList>
            <consortium name="The Broad Institute Genomics Platform"/>
            <consortium name="The Broad Institute Genome Sequencing Center for Infectious Disease"/>
            <person name="Wu L."/>
            <person name="Ma J."/>
        </authorList>
    </citation>
    <scope>NUCLEOTIDE SEQUENCE [LARGE SCALE GENOMIC DNA]</scope>
    <source>
        <strain evidence="3">JCM 18532</strain>
    </source>
</reference>
<dbReference type="PROSITE" id="PS51352">
    <property type="entry name" value="THIOREDOXIN_2"/>
    <property type="match status" value="1"/>
</dbReference>
<gene>
    <name evidence="2" type="ORF">GCM10023350_04020</name>
</gene>
<dbReference type="CDD" id="cd02966">
    <property type="entry name" value="TlpA_like_family"/>
    <property type="match status" value="1"/>
</dbReference>
<dbReference type="InterPro" id="IPR013766">
    <property type="entry name" value="Thioredoxin_domain"/>
</dbReference>
<feature type="domain" description="Thioredoxin" evidence="1">
    <location>
        <begin position="103"/>
        <end position="243"/>
    </location>
</feature>
<dbReference type="InterPro" id="IPR050553">
    <property type="entry name" value="Thioredoxin_ResA/DsbE_sf"/>
</dbReference>
<dbReference type="EMBL" id="BAABKN010000004">
    <property type="protein sequence ID" value="GAA4724772.1"/>
    <property type="molecule type" value="Genomic_DNA"/>
</dbReference>
<dbReference type="Pfam" id="PF00578">
    <property type="entry name" value="AhpC-TSA"/>
    <property type="match status" value="1"/>
</dbReference>
<evidence type="ECO:0000313" key="3">
    <source>
        <dbReference type="Proteomes" id="UP001499882"/>
    </source>
</evidence>
<accession>A0ABP8YDG7</accession>
<comment type="caution">
    <text evidence="2">The sequence shown here is derived from an EMBL/GenBank/DDBJ whole genome shotgun (WGS) entry which is preliminary data.</text>
</comment>
<proteinExistence type="predicted"/>
<dbReference type="Gene3D" id="3.40.30.10">
    <property type="entry name" value="Glutaredoxin"/>
    <property type="match status" value="1"/>
</dbReference>
<protein>
    <recommendedName>
        <fullName evidence="1">Thioredoxin domain-containing protein</fullName>
    </recommendedName>
</protein>
<keyword evidence="3" id="KW-1185">Reference proteome</keyword>
<evidence type="ECO:0000259" key="1">
    <source>
        <dbReference type="PROSITE" id="PS51352"/>
    </source>
</evidence>
<sequence length="346" mass="37304">MRGMLSGVLTLIDADGRMHEIPTWAGYAEADALTAATGWKLRSAGLCKDDVCVPLFGRNVTSPADPGLIDLDAWAAALGLLVAHDADHDISSLMPSAGWHRMAAMSGKAPALDLADVDGNPLSFGDLSGSKRVLVTWASWCGCRHELGGWQALQDELADAGVKLFSVALDADPEDARPWIEAASPSYPVAIDSAHVTAERFGITNVPSVVWVDEDDNIVKPPTIAPGDNQFAEFTQIDAEQHHDLLRAWVRDGVLPECTSAEAPERTDDELLALAHRRIAGHHQRAGRTDAARRQLAVALDLAPWDWTVRRGGIAMTGGDPFLGEEFTSFWEKWDASGRPGYTPTT</sequence>